<feature type="transmembrane region" description="Helical" evidence="4">
    <location>
        <begin position="62"/>
        <end position="83"/>
    </location>
</feature>
<evidence type="ECO:0000313" key="6">
    <source>
        <dbReference type="EMBL" id="WAT00427.1"/>
    </source>
</evidence>
<gene>
    <name evidence="6" type="ORF">O1V66_16085</name>
</gene>
<accession>A0ABY7HM23</accession>
<name>A0ABY7HM23_9GAMM</name>
<feature type="domain" description="Major facilitator superfamily (MFS) profile" evidence="5">
    <location>
        <begin position="1"/>
        <end position="90"/>
    </location>
</feature>
<dbReference type="Proteomes" id="UP001164712">
    <property type="component" value="Chromosome"/>
</dbReference>
<dbReference type="InterPro" id="IPR036259">
    <property type="entry name" value="MFS_trans_sf"/>
</dbReference>
<dbReference type="InterPro" id="IPR011701">
    <property type="entry name" value="MFS"/>
</dbReference>
<evidence type="ECO:0000256" key="4">
    <source>
        <dbReference type="SAM" id="Phobius"/>
    </source>
</evidence>
<evidence type="ECO:0000313" key="7">
    <source>
        <dbReference type="Proteomes" id="UP001164712"/>
    </source>
</evidence>
<feature type="transmembrane region" description="Helical" evidence="4">
    <location>
        <begin position="30"/>
        <end position="50"/>
    </location>
</feature>
<evidence type="ECO:0000256" key="3">
    <source>
        <dbReference type="ARBA" id="ARBA00023136"/>
    </source>
</evidence>
<reference evidence="6" key="1">
    <citation type="submission" date="2022-12" db="EMBL/GenBank/DDBJ databases">
        <title>Complete genome sequence of an Australian strain of Rouxiella badensis DAR84756 and resolution of the R. badensis DSM100043 and R. chamberiensis DSM28324 genomes.</title>
        <authorList>
            <person name="Paul S."/>
            <person name="Anderson P.J."/>
            <person name="Maynard G."/>
            <person name="Dyall-Smith M."/>
            <person name="Kudinha T."/>
        </authorList>
    </citation>
    <scope>NUCLEOTIDE SEQUENCE</scope>
    <source>
        <strain evidence="6">DSM 28324</strain>
    </source>
</reference>
<keyword evidence="7" id="KW-1185">Reference proteome</keyword>
<dbReference type="Gene3D" id="1.20.1250.20">
    <property type="entry name" value="MFS general substrate transporter like domains"/>
    <property type="match status" value="1"/>
</dbReference>
<protein>
    <recommendedName>
        <fullName evidence="5">Major facilitator superfamily (MFS) profile domain-containing protein</fullName>
    </recommendedName>
</protein>
<evidence type="ECO:0000256" key="2">
    <source>
        <dbReference type="ARBA" id="ARBA00022989"/>
    </source>
</evidence>
<dbReference type="InterPro" id="IPR020846">
    <property type="entry name" value="MFS_dom"/>
</dbReference>
<dbReference type="PROSITE" id="PS50850">
    <property type="entry name" value="MFS"/>
    <property type="match status" value="1"/>
</dbReference>
<organism evidence="6 7">
    <name type="scientific">Rouxiella chamberiensis</name>
    <dbReference type="NCBI Taxonomy" id="1513468"/>
    <lineage>
        <taxon>Bacteria</taxon>
        <taxon>Pseudomonadati</taxon>
        <taxon>Pseudomonadota</taxon>
        <taxon>Gammaproteobacteria</taxon>
        <taxon>Enterobacterales</taxon>
        <taxon>Yersiniaceae</taxon>
        <taxon>Rouxiella</taxon>
    </lineage>
</organism>
<evidence type="ECO:0000259" key="5">
    <source>
        <dbReference type="PROSITE" id="PS50850"/>
    </source>
</evidence>
<dbReference type="EMBL" id="CP114058">
    <property type="protein sequence ID" value="WAT00427.1"/>
    <property type="molecule type" value="Genomic_DNA"/>
</dbReference>
<proteinExistence type="predicted"/>
<sequence>MSQSLSSESTVSSSPSALSTYSPARLLQTAWLVVAVFMLSNAPTPLYIHWKQQFGFTSGTMTLIFACYILALVITLLVAGQLADRLGRKK</sequence>
<dbReference type="Pfam" id="PF07690">
    <property type="entry name" value="MFS_1"/>
    <property type="match status" value="1"/>
</dbReference>
<keyword evidence="3 4" id="KW-0472">Membrane</keyword>
<dbReference type="SUPFAM" id="SSF103473">
    <property type="entry name" value="MFS general substrate transporter"/>
    <property type="match status" value="1"/>
</dbReference>
<keyword evidence="1 4" id="KW-0812">Transmembrane</keyword>
<keyword evidence="2 4" id="KW-1133">Transmembrane helix</keyword>
<evidence type="ECO:0000256" key="1">
    <source>
        <dbReference type="ARBA" id="ARBA00022692"/>
    </source>
</evidence>